<dbReference type="EMBL" id="BAABIQ010000037">
    <property type="protein sequence ID" value="GAA4795811.1"/>
    <property type="molecule type" value="Genomic_DNA"/>
</dbReference>
<feature type="domain" description="PhnB-like" evidence="1">
    <location>
        <begin position="1"/>
        <end position="60"/>
    </location>
</feature>
<keyword evidence="3" id="KW-1185">Reference proteome</keyword>
<evidence type="ECO:0000313" key="3">
    <source>
        <dbReference type="Proteomes" id="UP001501411"/>
    </source>
</evidence>
<organism evidence="2 3">
    <name type="scientific">Olivibacter ginsenosidimutans</name>
    <dbReference type="NCBI Taxonomy" id="1176537"/>
    <lineage>
        <taxon>Bacteria</taxon>
        <taxon>Pseudomonadati</taxon>
        <taxon>Bacteroidota</taxon>
        <taxon>Sphingobacteriia</taxon>
        <taxon>Sphingobacteriales</taxon>
        <taxon>Sphingobacteriaceae</taxon>
        <taxon>Olivibacter</taxon>
    </lineage>
</organism>
<dbReference type="InterPro" id="IPR029068">
    <property type="entry name" value="Glyas_Bleomycin-R_OHBP_Dase"/>
</dbReference>
<dbReference type="RefSeq" id="WP_345232156.1">
    <property type="nucleotide sequence ID" value="NZ_BAABIQ010000037.1"/>
</dbReference>
<sequence>MTVEFTIEGQEFIALNGGPLFKFNEAISFVICNTQEEIDDYWSQLIDGGDERAQGCGWLKE</sequence>
<proteinExistence type="predicted"/>
<evidence type="ECO:0000259" key="1">
    <source>
        <dbReference type="Pfam" id="PF06983"/>
    </source>
</evidence>
<dbReference type="PANTHER" id="PTHR33990">
    <property type="entry name" value="PROTEIN YJDN-RELATED"/>
    <property type="match status" value="1"/>
</dbReference>
<gene>
    <name evidence="2" type="ORF">GCM10023231_25290</name>
</gene>
<reference evidence="3" key="1">
    <citation type="journal article" date="2019" name="Int. J. Syst. Evol. Microbiol.">
        <title>The Global Catalogue of Microorganisms (GCM) 10K type strain sequencing project: providing services to taxonomists for standard genome sequencing and annotation.</title>
        <authorList>
            <consortium name="The Broad Institute Genomics Platform"/>
            <consortium name="The Broad Institute Genome Sequencing Center for Infectious Disease"/>
            <person name="Wu L."/>
            <person name="Ma J."/>
        </authorList>
    </citation>
    <scope>NUCLEOTIDE SEQUENCE [LARGE SCALE GENOMIC DNA]</scope>
    <source>
        <strain evidence="3">JCM 18200</strain>
    </source>
</reference>
<dbReference type="InterPro" id="IPR028973">
    <property type="entry name" value="PhnB-like"/>
</dbReference>
<dbReference type="Proteomes" id="UP001501411">
    <property type="component" value="Unassembled WGS sequence"/>
</dbReference>
<dbReference type="Gene3D" id="3.10.180.10">
    <property type="entry name" value="2,3-Dihydroxybiphenyl 1,2-Dioxygenase, domain 1"/>
    <property type="match status" value="1"/>
</dbReference>
<evidence type="ECO:0000313" key="2">
    <source>
        <dbReference type="EMBL" id="GAA4795811.1"/>
    </source>
</evidence>
<name>A0ABP9BIJ7_9SPHI</name>
<protein>
    <recommendedName>
        <fullName evidence="1">PhnB-like domain-containing protein</fullName>
    </recommendedName>
</protein>
<dbReference type="PANTHER" id="PTHR33990:SF2">
    <property type="entry name" value="PHNB-LIKE DOMAIN-CONTAINING PROTEIN"/>
    <property type="match status" value="1"/>
</dbReference>
<dbReference type="SUPFAM" id="SSF54593">
    <property type="entry name" value="Glyoxalase/Bleomycin resistance protein/Dihydroxybiphenyl dioxygenase"/>
    <property type="match status" value="1"/>
</dbReference>
<dbReference type="Pfam" id="PF06983">
    <property type="entry name" value="3-dmu-9_3-mt"/>
    <property type="match status" value="1"/>
</dbReference>
<comment type="caution">
    <text evidence="2">The sequence shown here is derived from an EMBL/GenBank/DDBJ whole genome shotgun (WGS) entry which is preliminary data.</text>
</comment>
<accession>A0ABP9BIJ7</accession>